<reference evidence="3" key="1">
    <citation type="submission" date="2022-11" db="UniProtKB">
        <authorList>
            <consortium name="WormBaseParasite"/>
        </authorList>
    </citation>
    <scope>IDENTIFICATION</scope>
</reference>
<feature type="coiled-coil region" evidence="1">
    <location>
        <begin position="96"/>
        <end position="123"/>
    </location>
</feature>
<dbReference type="WBParaSite" id="jg14404">
    <property type="protein sequence ID" value="jg14404"/>
    <property type="gene ID" value="jg14404"/>
</dbReference>
<protein>
    <submittedName>
        <fullName evidence="3">DDE Tnp4 domain-containing protein</fullName>
    </submittedName>
</protein>
<organism evidence="2 3">
    <name type="scientific">Ditylenchus dipsaci</name>
    <dbReference type="NCBI Taxonomy" id="166011"/>
    <lineage>
        <taxon>Eukaryota</taxon>
        <taxon>Metazoa</taxon>
        <taxon>Ecdysozoa</taxon>
        <taxon>Nematoda</taxon>
        <taxon>Chromadorea</taxon>
        <taxon>Rhabditida</taxon>
        <taxon>Tylenchina</taxon>
        <taxon>Tylenchomorpha</taxon>
        <taxon>Sphaerularioidea</taxon>
        <taxon>Anguinidae</taxon>
        <taxon>Anguininae</taxon>
        <taxon>Ditylenchus</taxon>
    </lineage>
</organism>
<proteinExistence type="predicted"/>
<evidence type="ECO:0000313" key="2">
    <source>
        <dbReference type="Proteomes" id="UP000887574"/>
    </source>
</evidence>
<evidence type="ECO:0000313" key="3">
    <source>
        <dbReference type="WBParaSite" id="jg14404"/>
    </source>
</evidence>
<keyword evidence="2" id="KW-1185">Reference proteome</keyword>
<name>A0A915D1I5_9BILA</name>
<evidence type="ECO:0000256" key="1">
    <source>
        <dbReference type="SAM" id="Coils"/>
    </source>
</evidence>
<keyword evidence="1" id="KW-0175">Coiled coil</keyword>
<dbReference type="AlphaFoldDB" id="A0A915D1I5"/>
<sequence length="298" mass="33946">MSWLESIHPTDQMAHGLNLPHHLHMLPHNYLLTSTSPTPSDPFQVPTLSATRAYNPLTLPLAVTPWPTMHMPNLITPMSFPAFPSMNMFPKILKSHKKHVQRIDDEERKLERLTNHLPRFVQESSECGLEATAVWKNLRVKHKIANKKVCKLSGSAAIKEEKKWIHYSDMAFLNSHLEERTEHTSCMAIAEITLDENDSEETLSSESPIPRKEAEWAAISREFWNRWQVPMVLGAIDGKHVVMKKPANSGSLYYNYKGSCSIVVTACVDAKYRCLMCDFGRYGHNGDAGWTLYLHLVL</sequence>
<dbReference type="Proteomes" id="UP000887574">
    <property type="component" value="Unplaced"/>
</dbReference>
<accession>A0A915D1I5</accession>